<sequence length="64" mass="7617">MKKNQAKKEIDMIKSVVRNNWRELAKKMASAVDTLVPDTKERINWKITHLRNEITNILHFREKG</sequence>
<accession>A0AAP3Q2G7</accession>
<name>A0AAP3Q2G7_9FIRM</name>
<dbReference type="RefSeq" id="WP_306775531.1">
    <property type="nucleotide sequence ID" value="NZ_JADPAO010000012.1"/>
</dbReference>
<dbReference type="AlphaFoldDB" id="A0AAP3Q2G7"/>
<evidence type="ECO:0000313" key="1">
    <source>
        <dbReference type="EMBL" id="MDB8018004.1"/>
    </source>
</evidence>
<protein>
    <submittedName>
        <fullName evidence="1">Uncharacterized protein</fullName>
    </submittedName>
</protein>
<gene>
    <name evidence="1" type="ORF">PNE45_08150</name>
</gene>
<reference evidence="1" key="1">
    <citation type="submission" date="2023-01" db="EMBL/GenBank/DDBJ databases">
        <title>Human gut microbiome strain richness.</title>
        <authorList>
            <person name="Chen-Liaw A."/>
        </authorList>
    </citation>
    <scope>NUCLEOTIDE SEQUENCE</scope>
    <source>
        <strain evidence="1">1001283st1_D2_1001283B150209_150212</strain>
    </source>
</reference>
<proteinExistence type="predicted"/>
<dbReference type="EMBL" id="JAQLYE010000012">
    <property type="protein sequence ID" value="MDB8018004.1"/>
    <property type="molecule type" value="Genomic_DNA"/>
</dbReference>
<evidence type="ECO:0000313" key="2">
    <source>
        <dbReference type="Proteomes" id="UP001212823"/>
    </source>
</evidence>
<dbReference type="Proteomes" id="UP001212823">
    <property type="component" value="Unassembled WGS sequence"/>
</dbReference>
<organism evidence="1 2">
    <name type="scientific">Agathobacter rectalis</name>
    <dbReference type="NCBI Taxonomy" id="39491"/>
    <lineage>
        <taxon>Bacteria</taxon>
        <taxon>Bacillati</taxon>
        <taxon>Bacillota</taxon>
        <taxon>Clostridia</taxon>
        <taxon>Lachnospirales</taxon>
        <taxon>Lachnospiraceae</taxon>
        <taxon>Agathobacter</taxon>
    </lineage>
</organism>
<comment type="caution">
    <text evidence="1">The sequence shown here is derived from an EMBL/GenBank/DDBJ whole genome shotgun (WGS) entry which is preliminary data.</text>
</comment>